<dbReference type="InterPro" id="IPR013103">
    <property type="entry name" value="RVT_2"/>
</dbReference>
<feature type="region of interest" description="Disordered" evidence="1">
    <location>
        <begin position="116"/>
        <end position="149"/>
    </location>
</feature>
<evidence type="ECO:0000313" key="5">
    <source>
        <dbReference type="Proteomes" id="UP000326396"/>
    </source>
</evidence>
<dbReference type="AlphaFoldDB" id="A0A5N6NCG8"/>
<dbReference type="CDD" id="cd09272">
    <property type="entry name" value="RNase_HI_RT_Ty1"/>
    <property type="match status" value="1"/>
</dbReference>
<protein>
    <recommendedName>
        <fullName evidence="3">Reverse transcriptase Ty1/copia-type domain-containing protein</fullName>
    </recommendedName>
</protein>
<gene>
    <name evidence="4" type="ORF">E3N88_22780</name>
</gene>
<keyword evidence="5" id="KW-1185">Reference proteome</keyword>
<comment type="caution">
    <text evidence="4">The sequence shown here is derived from an EMBL/GenBank/DDBJ whole genome shotgun (WGS) entry which is preliminary data.</text>
</comment>
<evidence type="ECO:0000313" key="4">
    <source>
        <dbReference type="EMBL" id="KAD4585179.1"/>
    </source>
</evidence>
<sequence length="327" mass="37209">MLGPAALLFLAVIHGQRLLPPISPSNPFLPTRKPRLLIVHTTNLRRLFPEFLPLLAGIRVPPLPPGSTVTNKLLLFKVCLAKVCLADDQTLDIAGIGDVDLRNTWYCLALNDVKSNGSGSNGSESLQEEEDLTSPVQSSSIPGSSVPQSQTQQWWEIAMKDEMKSLEKNRIWVLTKLLSEKKTLQNKWPEGFRILGKENIVCKLNKSLYGLKQAPRQWYLKFDNFMGRNGFKRCEMDHCCYITKFSKSYSILLLYVDDMLIAEAEYMAAAEASKELIWLKSFLEKLEKKQLDSPLYFDNKSAIHLGKNPVFHGNMEHIQLRYHFIRG</sequence>
<organism evidence="4 5">
    <name type="scientific">Mikania micrantha</name>
    <name type="common">bitter vine</name>
    <dbReference type="NCBI Taxonomy" id="192012"/>
    <lineage>
        <taxon>Eukaryota</taxon>
        <taxon>Viridiplantae</taxon>
        <taxon>Streptophyta</taxon>
        <taxon>Embryophyta</taxon>
        <taxon>Tracheophyta</taxon>
        <taxon>Spermatophyta</taxon>
        <taxon>Magnoliopsida</taxon>
        <taxon>eudicotyledons</taxon>
        <taxon>Gunneridae</taxon>
        <taxon>Pentapetalae</taxon>
        <taxon>asterids</taxon>
        <taxon>campanulids</taxon>
        <taxon>Asterales</taxon>
        <taxon>Asteraceae</taxon>
        <taxon>Asteroideae</taxon>
        <taxon>Heliantheae alliance</taxon>
        <taxon>Eupatorieae</taxon>
        <taxon>Mikania</taxon>
    </lineage>
</organism>
<accession>A0A5N6NCG8</accession>
<dbReference type="Proteomes" id="UP000326396">
    <property type="component" value="Linkage Group LG2"/>
</dbReference>
<feature type="chain" id="PRO_5024390612" description="Reverse transcriptase Ty1/copia-type domain-containing protein" evidence="2">
    <location>
        <begin position="16"/>
        <end position="327"/>
    </location>
</feature>
<evidence type="ECO:0000256" key="1">
    <source>
        <dbReference type="SAM" id="MobiDB-lite"/>
    </source>
</evidence>
<name>A0A5N6NCG8_9ASTR</name>
<feature type="signal peptide" evidence="2">
    <location>
        <begin position="1"/>
        <end position="15"/>
    </location>
</feature>
<keyword evidence="2" id="KW-0732">Signal</keyword>
<evidence type="ECO:0000259" key="3">
    <source>
        <dbReference type="Pfam" id="PF07727"/>
    </source>
</evidence>
<reference evidence="4 5" key="1">
    <citation type="submission" date="2019-05" db="EMBL/GenBank/DDBJ databases">
        <title>Mikania micrantha, genome provides insights into the molecular mechanism of rapid growth.</title>
        <authorList>
            <person name="Liu B."/>
        </authorList>
    </citation>
    <scope>NUCLEOTIDE SEQUENCE [LARGE SCALE GENOMIC DNA]</scope>
    <source>
        <strain evidence="4">NLD-2019</strain>
        <tissue evidence="4">Leaf</tissue>
    </source>
</reference>
<feature type="compositionally biased region" description="Low complexity" evidence="1">
    <location>
        <begin position="116"/>
        <end position="125"/>
    </location>
</feature>
<feature type="domain" description="Reverse transcriptase Ty1/copia-type" evidence="3">
    <location>
        <begin position="184"/>
        <end position="269"/>
    </location>
</feature>
<proteinExistence type="predicted"/>
<dbReference type="Pfam" id="PF07727">
    <property type="entry name" value="RVT_2"/>
    <property type="match status" value="1"/>
</dbReference>
<dbReference type="PANTHER" id="PTHR11439:SF467">
    <property type="entry name" value="INTEGRASE CATALYTIC DOMAIN-CONTAINING PROTEIN"/>
    <property type="match status" value="1"/>
</dbReference>
<feature type="compositionally biased region" description="Low complexity" evidence="1">
    <location>
        <begin position="134"/>
        <end position="149"/>
    </location>
</feature>
<dbReference type="OrthoDB" id="418237at2759"/>
<evidence type="ECO:0000256" key="2">
    <source>
        <dbReference type="SAM" id="SignalP"/>
    </source>
</evidence>
<dbReference type="PANTHER" id="PTHR11439">
    <property type="entry name" value="GAG-POL-RELATED RETROTRANSPOSON"/>
    <property type="match status" value="1"/>
</dbReference>
<dbReference type="EMBL" id="SZYD01000012">
    <property type="protein sequence ID" value="KAD4585179.1"/>
    <property type="molecule type" value="Genomic_DNA"/>
</dbReference>